<evidence type="ECO:0000259" key="6">
    <source>
        <dbReference type="PROSITE" id="PS00631"/>
    </source>
</evidence>
<evidence type="ECO:0000256" key="3">
    <source>
        <dbReference type="ARBA" id="ARBA00022670"/>
    </source>
</evidence>
<dbReference type="EMBL" id="CP006912">
    <property type="protein sequence ID" value="AHB47937.1"/>
    <property type="molecule type" value="Genomic_DNA"/>
</dbReference>
<dbReference type="SUPFAM" id="SSF52949">
    <property type="entry name" value="Macro domain-like"/>
    <property type="match status" value="1"/>
</dbReference>
<keyword evidence="3" id="KW-0645">Protease</keyword>
<evidence type="ECO:0000313" key="7">
    <source>
        <dbReference type="EMBL" id="AHB47937.1"/>
    </source>
</evidence>
<keyword evidence="8" id="KW-1185">Reference proteome</keyword>
<dbReference type="Proteomes" id="UP000018542">
    <property type="component" value="Chromosome"/>
</dbReference>
<evidence type="ECO:0000313" key="8">
    <source>
        <dbReference type="Proteomes" id="UP000018542"/>
    </source>
</evidence>
<keyword evidence="2" id="KW-0031">Aminopeptidase</keyword>
<comment type="similarity">
    <text evidence="1">Belongs to the peptidase M17 family.</text>
</comment>
<dbReference type="GO" id="GO:0070006">
    <property type="term" value="F:metalloaminopeptidase activity"/>
    <property type="evidence" value="ECO:0007669"/>
    <property type="project" value="InterPro"/>
</dbReference>
<dbReference type="HOGENOM" id="CLU_013734_2_1_5"/>
<dbReference type="PROSITE" id="PS00631">
    <property type="entry name" value="CYTOSOL_AP"/>
    <property type="match status" value="1"/>
</dbReference>
<dbReference type="PANTHER" id="PTHR11963:SF20">
    <property type="entry name" value="PEPTIDASE B"/>
    <property type="match status" value="1"/>
</dbReference>
<keyword evidence="4" id="KW-0378">Hydrolase</keyword>
<accession>V5SBS6</accession>
<dbReference type="InterPro" id="IPR011356">
    <property type="entry name" value="Leucine_aapep/pepB"/>
</dbReference>
<dbReference type="STRING" id="1029756.W911_05325"/>
<dbReference type="GO" id="GO:0006508">
    <property type="term" value="P:proteolysis"/>
    <property type="evidence" value="ECO:0007669"/>
    <property type="project" value="UniProtKB-KW"/>
</dbReference>
<keyword evidence="5" id="KW-0464">Manganese</keyword>
<name>V5SBS6_9HYPH</name>
<evidence type="ECO:0000256" key="4">
    <source>
        <dbReference type="ARBA" id="ARBA00022801"/>
    </source>
</evidence>
<dbReference type="Pfam" id="PF21337">
    <property type="entry name" value="Peptidase_M17_N_1"/>
    <property type="match status" value="1"/>
</dbReference>
<dbReference type="GO" id="GO:0030145">
    <property type="term" value="F:manganese ion binding"/>
    <property type="evidence" value="ECO:0007669"/>
    <property type="project" value="InterPro"/>
</dbReference>
<gene>
    <name evidence="7" type="ORF">W911_05325</name>
</gene>
<evidence type="ECO:0000256" key="2">
    <source>
        <dbReference type="ARBA" id="ARBA00022438"/>
    </source>
</evidence>
<evidence type="ECO:0000256" key="1">
    <source>
        <dbReference type="ARBA" id="ARBA00009528"/>
    </source>
</evidence>
<evidence type="ECO:0000256" key="5">
    <source>
        <dbReference type="ARBA" id="ARBA00023211"/>
    </source>
</evidence>
<dbReference type="InterPro" id="IPR000819">
    <property type="entry name" value="Peptidase_M17_C"/>
</dbReference>
<organism evidence="7 8">
    <name type="scientific">Hyphomicrobium nitrativorans NL23</name>
    <dbReference type="NCBI Taxonomy" id="1029756"/>
    <lineage>
        <taxon>Bacteria</taxon>
        <taxon>Pseudomonadati</taxon>
        <taxon>Pseudomonadota</taxon>
        <taxon>Alphaproteobacteria</taxon>
        <taxon>Hyphomicrobiales</taxon>
        <taxon>Hyphomicrobiaceae</taxon>
        <taxon>Hyphomicrobium</taxon>
    </lineage>
</organism>
<protein>
    <submittedName>
        <fullName evidence="7">Cytochrome C oxidase subunit II</fullName>
    </submittedName>
</protein>
<dbReference type="Pfam" id="PF00883">
    <property type="entry name" value="Peptidase_M17"/>
    <property type="match status" value="1"/>
</dbReference>
<dbReference type="InterPro" id="IPR048816">
    <property type="entry name" value="Peptidase_M17_N_1"/>
</dbReference>
<dbReference type="CDD" id="cd00433">
    <property type="entry name" value="Peptidase_M17"/>
    <property type="match status" value="1"/>
</dbReference>
<proteinExistence type="inferred from homology"/>
<dbReference type="SUPFAM" id="SSF53187">
    <property type="entry name" value="Zn-dependent exopeptidases"/>
    <property type="match status" value="1"/>
</dbReference>
<dbReference type="RefSeq" id="WP_023786467.1">
    <property type="nucleotide sequence ID" value="NC_022997.1"/>
</dbReference>
<dbReference type="PATRIC" id="fig|1029756.8.peg.1122"/>
<dbReference type="KEGG" id="hni:W911_05325"/>
<dbReference type="PRINTS" id="PR00481">
    <property type="entry name" value="LAMNOPPTDASE"/>
</dbReference>
<dbReference type="Gene3D" id="3.40.220.10">
    <property type="entry name" value="Leucine Aminopeptidase, subunit E, domain 1"/>
    <property type="match status" value="1"/>
</dbReference>
<dbReference type="PANTHER" id="PTHR11963">
    <property type="entry name" value="LEUCINE AMINOPEPTIDASE-RELATED"/>
    <property type="match status" value="1"/>
</dbReference>
<reference evidence="7 8" key="1">
    <citation type="journal article" date="2014" name="Genome Announc.">
        <title>Complete Genome Sequence of Hyphomicrobium nitrativorans Strain NL23, a Denitrifying Bacterium Isolated from Biofilm of a Methanol-Fed Denitrification System Treating Seawater at the Montreal Biodome.</title>
        <authorList>
            <person name="Martineau C."/>
            <person name="Villeneuve C."/>
            <person name="Mauffrey F."/>
            <person name="Villemur R."/>
        </authorList>
    </citation>
    <scope>NUCLEOTIDE SEQUENCE [LARGE SCALE GENOMIC DNA]</scope>
    <source>
        <strain evidence="7">NL23</strain>
    </source>
</reference>
<feature type="domain" description="Cytosol aminopeptidase" evidence="6">
    <location>
        <begin position="329"/>
        <end position="336"/>
    </location>
</feature>
<sequence>MTETPAPACTHAPADVLVPHDTAEASTPIWLVSDAQPVSAIPDLDETARRWLEETRFTGAARKQAIVPGPTGKPAGVVLGLGNGTAGDPSGPSELLIGQLAASLPSGLYHLASETPNAALAAVAWGLGAYRFRRYKSGAGDAPPRLKLPAEVDHQSVVSQVSAVWSGRDLINTPAADLGPAELEAAAALVARDHGASISTVVGDDLLDQGHRMIHAVGRAHPRAPRLIDMRWQKPGGRPDAPRLTLVGKGITFDTGGLDIKPASGMLLMKKDMGGAAAALTLAEMIMSLGLDVRLRLLIAAAENSIAGDAFRPGDILTSRAGHTVEIGNTDAEGRLVLADALSLADEEAPDTLLVFATLTGAARVALGPDLPAFFTNDDAFAAALVAESEAVGDPVWRLPLWPSYDRHLDSDIADLRNVSDGPFAGAVTAALFLKRFVTNARRFAHFDLYGWRPTARPLGPKGGEPQTARAILSLLAKELTV</sequence>
<dbReference type="OrthoDB" id="9809354at2"/>
<dbReference type="Gene3D" id="3.40.630.10">
    <property type="entry name" value="Zn peptidases"/>
    <property type="match status" value="1"/>
</dbReference>
<dbReference type="AlphaFoldDB" id="V5SBS6"/>
<dbReference type="InterPro" id="IPR043472">
    <property type="entry name" value="Macro_dom-like"/>
</dbReference>
<dbReference type="GO" id="GO:0005737">
    <property type="term" value="C:cytoplasm"/>
    <property type="evidence" value="ECO:0007669"/>
    <property type="project" value="InterPro"/>
</dbReference>